<dbReference type="Proteomes" id="UP000609879">
    <property type="component" value="Unassembled WGS sequence"/>
</dbReference>
<evidence type="ECO:0000313" key="2">
    <source>
        <dbReference type="Proteomes" id="UP000609879"/>
    </source>
</evidence>
<protein>
    <submittedName>
        <fullName evidence="1">Uncharacterized protein</fullName>
    </submittedName>
</protein>
<accession>A0ABQ3XYE4</accession>
<dbReference type="RefSeq" id="WP_203760603.1">
    <property type="nucleotide sequence ID" value="NZ_BAAABO010000006.1"/>
</dbReference>
<comment type="caution">
    <text evidence="1">The sequence shown here is derived from an EMBL/GenBank/DDBJ whole genome shotgun (WGS) entry which is preliminary data.</text>
</comment>
<proteinExistence type="predicted"/>
<dbReference type="EMBL" id="BOMI01000021">
    <property type="protein sequence ID" value="GID72660.1"/>
    <property type="molecule type" value="Genomic_DNA"/>
</dbReference>
<gene>
    <name evidence="1" type="ORF">Ade02nite_13010</name>
</gene>
<sequence>MFGEAVIRSPATSRMPLLAVTLAAGDRLTTKLWPGRGHVFDVAMRAEAFAWLDR</sequence>
<organism evidence="1 2">
    <name type="scientific">Paractinoplanes deccanensis</name>
    <dbReference type="NCBI Taxonomy" id="113561"/>
    <lineage>
        <taxon>Bacteria</taxon>
        <taxon>Bacillati</taxon>
        <taxon>Actinomycetota</taxon>
        <taxon>Actinomycetes</taxon>
        <taxon>Micromonosporales</taxon>
        <taxon>Micromonosporaceae</taxon>
        <taxon>Paractinoplanes</taxon>
    </lineage>
</organism>
<name>A0ABQ3XYE4_9ACTN</name>
<keyword evidence="2" id="KW-1185">Reference proteome</keyword>
<reference evidence="1 2" key="1">
    <citation type="submission" date="2021-01" db="EMBL/GenBank/DDBJ databases">
        <title>Whole genome shotgun sequence of Actinoplanes deccanensis NBRC 13994.</title>
        <authorList>
            <person name="Komaki H."/>
            <person name="Tamura T."/>
        </authorList>
    </citation>
    <scope>NUCLEOTIDE SEQUENCE [LARGE SCALE GENOMIC DNA]</scope>
    <source>
        <strain evidence="1 2">NBRC 13994</strain>
    </source>
</reference>
<evidence type="ECO:0000313" key="1">
    <source>
        <dbReference type="EMBL" id="GID72660.1"/>
    </source>
</evidence>